<feature type="signal peptide" evidence="4">
    <location>
        <begin position="1"/>
        <end position="22"/>
    </location>
</feature>
<dbReference type="AlphaFoldDB" id="A0A1A8Y322"/>
<dbReference type="SUPFAM" id="SSF48403">
    <property type="entry name" value="Ankyrin repeat"/>
    <property type="match status" value="1"/>
</dbReference>
<evidence type="ECO:0000313" key="5">
    <source>
        <dbReference type="EMBL" id="SBT10788.1"/>
    </source>
</evidence>
<sequence length="218" mass="23727">MKIITFLTILLLPILASAGAYEDMEEAIIQGDAPDAIALIKRGMDGNTVDREGNTLLFQAVRRDIPELVDYLIRHRARLNVRNRNGETAVSIAAFKGNLSYVKLLVDAGADVNLYGWSPLIYAAYNGHAQIVDYLLKRGARIDATTENGSSALFFAARFGHIEVVELLLKNKADPMIANENGDTAVDWALKSENTDIADLLRAAGGRSGKAVVLELSK</sequence>
<feature type="repeat" description="ANK" evidence="3">
    <location>
        <begin position="85"/>
        <end position="117"/>
    </location>
</feature>
<dbReference type="PANTHER" id="PTHR24171">
    <property type="entry name" value="ANKYRIN REPEAT DOMAIN-CONTAINING PROTEIN 39-RELATED"/>
    <property type="match status" value="1"/>
</dbReference>
<feature type="repeat" description="ANK" evidence="3">
    <location>
        <begin position="52"/>
        <end position="84"/>
    </location>
</feature>
<protein>
    <submittedName>
        <fullName evidence="5">Ankyrin</fullName>
    </submittedName>
</protein>
<evidence type="ECO:0000256" key="1">
    <source>
        <dbReference type="ARBA" id="ARBA00022737"/>
    </source>
</evidence>
<proteinExistence type="predicted"/>
<accession>A0A1A8Y322</accession>
<name>A0A1A8Y322_9RHOO</name>
<keyword evidence="4" id="KW-0732">Signal</keyword>
<evidence type="ECO:0000256" key="3">
    <source>
        <dbReference type="PROSITE-ProRule" id="PRU00023"/>
    </source>
</evidence>
<dbReference type="InterPro" id="IPR002110">
    <property type="entry name" value="Ankyrin_rpt"/>
</dbReference>
<dbReference type="Gene3D" id="1.25.40.20">
    <property type="entry name" value="Ankyrin repeat-containing domain"/>
    <property type="match status" value="2"/>
</dbReference>
<dbReference type="PROSITE" id="PS50088">
    <property type="entry name" value="ANK_REPEAT"/>
    <property type="match status" value="4"/>
</dbReference>
<organism evidence="5 6">
    <name type="scientific">Candidatus Propionivibrio aalborgensis</name>
    <dbReference type="NCBI Taxonomy" id="1860101"/>
    <lineage>
        <taxon>Bacteria</taxon>
        <taxon>Pseudomonadati</taxon>
        <taxon>Pseudomonadota</taxon>
        <taxon>Betaproteobacteria</taxon>
        <taxon>Rhodocyclales</taxon>
        <taxon>Rhodocyclaceae</taxon>
        <taxon>Propionivibrio</taxon>
    </lineage>
</organism>
<dbReference type="Pfam" id="PF12796">
    <property type="entry name" value="Ank_2"/>
    <property type="match status" value="1"/>
</dbReference>
<dbReference type="RefSeq" id="WP_186412357.1">
    <property type="nucleotide sequence ID" value="NZ_FLQY01000371.1"/>
</dbReference>
<dbReference type="PROSITE" id="PS50297">
    <property type="entry name" value="ANK_REP_REGION"/>
    <property type="match status" value="3"/>
</dbReference>
<keyword evidence="6" id="KW-1185">Reference proteome</keyword>
<feature type="chain" id="PRO_5008381972" evidence="4">
    <location>
        <begin position="23"/>
        <end position="218"/>
    </location>
</feature>
<feature type="repeat" description="ANK" evidence="3">
    <location>
        <begin position="115"/>
        <end position="147"/>
    </location>
</feature>
<evidence type="ECO:0000313" key="6">
    <source>
        <dbReference type="Proteomes" id="UP000199600"/>
    </source>
</evidence>
<dbReference type="EMBL" id="FLQY01000371">
    <property type="protein sequence ID" value="SBT10788.1"/>
    <property type="molecule type" value="Genomic_DNA"/>
</dbReference>
<feature type="repeat" description="ANK" evidence="3">
    <location>
        <begin position="148"/>
        <end position="180"/>
    </location>
</feature>
<gene>
    <name evidence="5" type="ORF">PROAA_680002</name>
</gene>
<dbReference type="SMART" id="SM00248">
    <property type="entry name" value="ANK"/>
    <property type="match status" value="5"/>
</dbReference>
<keyword evidence="1" id="KW-0677">Repeat</keyword>
<reference evidence="5 6" key="1">
    <citation type="submission" date="2016-06" db="EMBL/GenBank/DDBJ databases">
        <authorList>
            <person name="Kjaerup R.B."/>
            <person name="Dalgaard T.S."/>
            <person name="Juul-Madsen H.R."/>
        </authorList>
    </citation>
    <scope>NUCLEOTIDE SEQUENCE [LARGE SCALE GENOMIC DNA]</scope>
    <source>
        <strain evidence="5">2</strain>
    </source>
</reference>
<dbReference type="InterPro" id="IPR036770">
    <property type="entry name" value="Ankyrin_rpt-contain_sf"/>
</dbReference>
<dbReference type="Pfam" id="PF00023">
    <property type="entry name" value="Ank"/>
    <property type="match status" value="1"/>
</dbReference>
<dbReference type="Proteomes" id="UP000199600">
    <property type="component" value="Unassembled WGS sequence"/>
</dbReference>
<evidence type="ECO:0000256" key="4">
    <source>
        <dbReference type="SAM" id="SignalP"/>
    </source>
</evidence>
<keyword evidence="2 3" id="KW-0040">ANK repeat</keyword>
<evidence type="ECO:0000256" key="2">
    <source>
        <dbReference type="ARBA" id="ARBA00023043"/>
    </source>
</evidence>